<evidence type="ECO:0000313" key="3">
    <source>
        <dbReference type="Proteomes" id="UP001054945"/>
    </source>
</evidence>
<feature type="region of interest" description="Disordered" evidence="1">
    <location>
        <begin position="19"/>
        <end position="141"/>
    </location>
</feature>
<gene>
    <name evidence="2" type="ORF">CEXT_461761</name>
</gene>
<evidence type="ECO:0000256" key="1">
    <source>
        <dbReference type="SAM" id="MobiDB-lite"/>
    </source>
</evidence>
<accession>A0AAV4QSM1</accession>
<evidence type="ECO:0000313" key="2">
    <source>
        <dbReference type="EMBL" id="GIY11051.1"/>
    </source>
</evidence>
<organism evidence="2 3">
    <name type="scientific">Caerostris extrusa</name>
    <name type="common">Bark spider</name>
    <name type="synonym">Caerostris bankana</name>
    <dbReference type="NCBI Taxonomy" id="172846"/>
    <lineage>
        <taxon>Eukaryota</taxon>
        <taxon>Metazoa</taxon>
        <taxon>Ecdysozoa</taxon>
        <taxon>Arthropoda</taxon>
        <taxon>Chelicerata</taxon>
        <taxon>Arachnida</taxon>
        <taxon>Araneae</taxon>
        <taxon>Araneomorphae</taxon>
        <taxon>Entelegynae</taxon>
        <taxon>Araneoidea</taxon>
        <taxon>Araneidae</taxon>
        <taxon>Caerostris</taxon>
    </lineage>
</organism>
<feature type="compositionally biased region" description="Pro residues" evidence="1">
    <location>
        <begin position="24"/>
        <end position="33"/>
    </location>
</feature>
<protein>
    <submittedName>
        <fullName evidence="2">Uncharacterized protein</fullName>
    </submittedName>
</protein>
<comment type="caution">
    <text evidence="2">The sequence shown here is derived from an EMBL/GenBank/DDBJ whole genome shotgun (WGS) entry which is preliminary data.</text>
</comment>
<name>A0AAV4QSM1_CAEEX</name>
<proteinExistence type="predicted"/>
<dbReference type="Proteomes" id="UP001054945">
    <property type="component" value="Unassembled WGS sequence"/>
</dbReference>
<feature type="compositionally biased region" description="Low complexity" evidence="1">
    <location>
        <begin position="54"/>
        <end position="72"/>
    </location>
</feature>
<sequence>MNLKDSNEIVKFGLILSSPTPVLVAPPPLPPTPSSRHARRALDPPRPGGRPRGRPAGAAAAAEEAGAAAGAARRLRGHLRPLRGQGRTREGARVPPQQVLHEGQRALLRGGHPRPRRRRHGQAARTRVAPQEHGLHSLGQG</sequence>
<dbReference type="AlphaFoldDB" id="A0AAV4QSM1"/>
<feature type="compositionally biased region" description="Basic residues" evidence="1">
    <location>
        <begin position="111"/>
        <end position="122"/>
    </location>
</feature>
<dbReference type="EMBL" id="BPLR01006598">
    <property type="protein sequence ID" value="GIY11051.1"/>
    <property type="molecule type" value="Genomic_DNA"/>
</dbReference>
<keyword evidence="3" id="KW-1185">Reference proteome</keyword>
<reference evidence="2 3" key="1">
    <citation type="submission" date="2021-06" db="EMBL/GenBank/DDBJ databases">
        <title>Caerostris extrusa draft genome.</title>
        <authorList>
            <person name="Kono N."/>
            <person name="Arakawa K."/>
        </authorList>
    </citation>
    <scope>NUCLEOTIDE SEQUENCE [LARGE SCALE GENOMIC DNA]</scope>
</reference>